<protein>
    <submittedName>
        <fullName evidence="1">Uncharacterized protein</fullName>
    </submittedName>
</protein>
<dbReference type="EMBL" id="CACVKT020007820">
    <property type="protein sequence ID" value="CAC5410909.1"/>
    <property type="molecule type" value="Genomic_DNA"/>
</dbReference>
<evidence type="ECO:0000313" key="2">
    <source>
        <dbReference type="Proteomes" id="UP000507470"/>
    </source>
</evidence>
<gene>
    <name evidence="1" type="ORF">MCOR_44060</name>
</gene>
<dbReference type="AlphaFoldDB" id="A0A6J8DS40"/>
<dbReference type="Proteomes" id="UP000507470">
    <property type="component" value="Unassembled WGS sequence"/>
</dbReference>
<proteinExistence type="predicted"/>
<sequence>MIYRGEQQTYTNTIPTSGLQTQKRYTEENNKHIQILSLPLVYKPRNDIQRRNIKHIQILSLPLVYKPRKDIQRRTTNIYKYYPYLWSTNIEMKYRGQQPTYTLLSLPLVYKPRNDIQRRTTNIYKYYPYLWSTNLEKIYRGEQQTYTNTILTCGLQT</sequence>
<accession>A0A6J8DS40</accession>
<keyword evidence="2" id="KW-1185">Reference proteome</keyword>
<evidence type="ECO:0000313" key="1">
    <source>
        <dbReference type="EMBL" id="CAC5410909.1"/>
    </source>
</evidence>
<reference evidence="1 2" key="1">
    <citation type="submission" date="2020-06" db="EMBL/GenBank/DDBJ databases">
        <authorList>
            <person name="Li R."/>
            <person name="Bekaert M."/>
        </authorList>
    </citation>
    <scope>NUCLEOTIDE SEQUENCE [LARGE SCALE GENOMIC DNA]</scope>
    <source>
        <strain evidence="2">wild</strain>
    </source>
</reference>
<organism evidence="1 2">
    <name type="scientific">Mytilus coruscus</name>
    <name type="common">Sea mussel</name>
    <dbReference type="NCBI Taxonomy" id="42192"/>
    <lineage>
        <taxon>Eukaryota</taxon>
        <taxon>Metazoa</taxon>
        <taxon>Spiralia</taxon>
        <taxon>Lophotrochozoa</taxon>
        <taxon>Mollusca</taxon>
        <taxon>Bivalvia</taxon>
        <taxon>Autobranchia</taxon>
        <taxon>Pteriomorphia</taxon>
        <taxon>Mytilida</taxon>
        <taxon>Mytiloidea</taxon>
        <taxon>Mytilidae</taxon>
        <taxon>Mytilinae</taxon>
        <taxon>Mytilus</taxon>
    </lineage>
</organism>
<name>A0A6J8DS40_MYTCO</name>